<feature type="chain" id="PRO_5032420189" description="diguanylate cyclase" evidence="6">
    <location>
        <begin position="28"/>
        <end position="631"/>
    </location>
</feature>
<comment type="catalytic activity">
    <reaction evidence="3">
        <text>2 GTP = 3',3'-c-di-GMP + 2 diphosphate</text>
        <dbReference type="Rhea" id="RHEA:24898"/>
        <dbReference type="ChEBI" id="CHEBI:33019"/>
        <dbReference type="ChEBI" id="CHEBI:37565"/>
        <dbReference type="ChEBI" id="CHEBI:58805"/>
        <dbReference type="EC" id="2.7.7.65"/>
    </reaction>
</comment>
<dbReference type="SMART" id="SM00267">
    <property type="entry name" value="GGDEF"/>
    <property type="match status" value="1"/>
</dbReference>
<accession>A0A7S9DXM7</accession>
<keyword evidence="4" id="KW-0802">TPR repeat</keyword>
<evidence type="ECO:0000256" key="1">
    <source>
        <dbReference type="ARBA" id="ARBA00001946"/>
    </source>
</evidence>
<dbReference type="PROSITE" id="PS50005">
    <property type="entry name" value="TPR"/>
    <property type="match status" value="1"/>
</dbReference>
<dbReference type="PANTHER" id="PTHR45138">
    <property type="entry name" value="REGULATORY COMPONENTS OF SENSORY TRANSDUCTION SYSTEM"/>
    <property type="match status" value="1"/>
</dbReference>
<dbReference type="NCBIfam" id="TIGR00254">
    <property type="entry name" value="GGDEF"/>
    <property type="match status" value="1"/>
</dbReference>
<dbReference type="SUPFAM" id="SSF55073">
    <property type="entry name" value="Nucleotide cyclase"/>
    <property type="match status" value="1"/>
</dbReference>
<dbReference type="InterPro" id="IPR050469">
    <property type="entry name" value="Diguanylate_Cyclase"/>
</dbReference>
<dbReference type="SMART" id="SM00028">
    <property type="entry name" value="TPR"/>
    <property type="match status" value="4"/>
</dbReference>
<sequence length="631" mass="71125">MTSNQFFYKFAWMLAVLWLCNPPLAKASEPVFDTPTQLDMDYYSHQIATQPDVVLDQLLPILQNTNPAPSPQIEMQARYLVAHAYHYLSQHNEIEAIASKGLTLAKNHGNKKFEARFLGMLAFGALNAQNIAVAMDSAQRSIELAASYAPDTLFHGEVLLLAARVFYESEAISKALKAMVKANDIFTRLNDTKSRSEALASIALIYDELGQPQQALEYYMESLALIDPEENLIEASITYYNIALTYRNTAYKDKARVFAEKSLEYANKASDDVGAAYALYELAYLDEQAQAFERSMERVDQVIPVFEEHQITGMTILSHLLRARLRARQNHPGWEVDLAIAEPLVAKATTLKRQIALVRSKAVIHESLGNVTKALSHYKQWVTLNEQQLEDTQKQSTRRYQAMFELNEAAAENKLLSTQKKLAESELEAKEFRQWVLIILSLALLVVLAAAITVLMIQIRTKKKFRRLALVDELTHARNRRSISVYAQKAIRAAQANQSPLCFAMIDIDFFKAFNDRFGHDVGDEVLKKVAQTITSELRGRDALGRWGGEEWLLVLPDSSSEHIGNIFERIQTKLTTMDLKVPDAPAITVSMGCTDLHASDSTLEQVVKRADEALYQAKENGRNRFETRAA</sequence>
<dbReference type="KEGG" id="smaa:IT774_13630"/>
<dbReference type="InterPro" id="IPR011990">
    <property type="entry name" value="TPR-like_helical_dom_sf"/>
</dbReference>
<dbReference type="EMBL" id="CP064795">
    <property type="protein sequence ID" value="QPG05155.1"/>
    <property type="molecule type" value="Genomic_DNA"/>
</dbReference>
<evidence type="ECO:0000256" key="4">
    <source>
        <dbReference type="PROSITE-ProRule" id="PRU00339"/>
    </source>
</evidence>
<feature type="domain" description="GGDEF" evidence="7">
    <location>
        <begin position="499"/>
        <end position="631"/>
    </location>
</feature>
<evidence type="ECO:0000256" key="5">
    <source>
        <dbReference type="SAM" id="Phobius"/>
    </source>
</evidence>
<reference evidence="8 9" key="1">
    <citation type="submission" date="2020-11" db="EMBL/GenBank/DDBJ databases">
        <title>Complete genome sequence for Salinimonas sp. strain G2-b.</title>
        <authorList>
            <person name="Park S.-J."/>
        </authorList>
    </citation>
    <scope>NUCLEOTIDE SEQUENCE [LARGE SCALE GENOMIC DNA]</scope>
    <source>
        <strain evidence="8 9">G2-b</strain>
    </source>
</reference>
<dbReference type="Pfam" id="PF13181">
    <property type="entry name" value="TPR_8"/>
    <property type="match status" value="2"/>
</dbReference>
<keyword evidence="9" id="KW-1185">Reference proteome</keyword>
<evidence type="ECO:0000259" key="7">
    <source>
        <dbReference type="PROSITE" id="PS50887"/>
    </source>
</evidence>
<dbReference type="Gene3D" id="3.30.70.270">
    <property type="match status" value="1"/>
</dbReference>
<dbReference type="Gene3D" id="1.25.40.10">
    <property type="entry name" value="Tetratricopeptide repeat domain"/>
    <property type="match status" value="1"/>
</dbReference>
<organism evidence="8 9">
    <name type="scientific">Salinimonas marina</name>
    <dbReference type="NCBI Taxonomy" id="2785918"/>
    <lineage>
        <taxon>Bacteria</taxon>
        <taxon>Pseudomonadati</taxon>
        <taxon>Pseudomonadota</taxon>
        <taxon>Gammaproteobacteria</taxon>
        <taxon>Alteromonadales</taxon>
        <taxon>Alteromonadaceae</taxon>
        <taxon>Alteromonas/Salinimonas group</taxon>
        <taxon>Salinimonas</taxon>
    </lineage>
</organism>
<keyword evidence="5" id="KW-0472">Membrane</keyword>
<dbReference type="RefSeq" id="WP_195810246.1">
    <property type="nucleotide sequence ID" value="NZ_CP064795.1"/>
</dbReference>
<evidence type="ECO:0000256" key="6">
    <source>
        <dbReference type="SAM" id="SignalP"/>
    </source>
</evidence>
<dbReference type="InterPro" id="IPR019734">
    <property type="entry name" value="TPR_rpt"/>
</dbReference>
<dbReference type="Proteomes" id="UP000595095">
    <property type="component" value="Chromosome"/>
</dbReference>
<dbReference type="CDD" id="cd01949">
    <property type="entry name" value="GGDEF"/>
    <property type="match status" value="1"/>
</dbReference>
<feature type="signal peptide" evidence="6">
    <location>
        <begin position="1"/>
        <end position="27"/>
    </location>
</feature>
<dbReference type="SUPFAM" id="SSF48452">
    <property type="entry name" value="TPR-like"/>
    <property type="match status" value="1"/>
</dbReference>
<dbReference type="InterPro" id="IPR043128">
    <property type="entry name" value="Rev_trsase/Diguanyl_cyclase"/>
</dbReference>
<feature type="repeat" description="TPR" evidence="4">
    <location>
        <begin position="196"/>
        <end position="229"/>
    </location>
</feature>
<name>A0A7S9DXM7_9ALTE</name>
<dbReference type="EC" id="2.7.7.65" evidence="2"/>
<gene>
    <name evidence="8" type="ORF">IT774_13630</name>
</gene>
<evidence type="ECO:0000313" key="8">
    <source>
        <dbReference type="EMBL" id="QPG05155.1"/>
    </source>
</evidence>
<dbReference type="PROSITE" id="PS50887">
    <property type="entry name" value="GGDEF"/>
    <property type="match status" value="1"/>
</dbReference>
<dbReference type="AlphaFoldDB" id="A0A7S9DXM7"/>
<comment type="cofactor">
    <cofactor evidence="1">
        <name>Mg(2+)</name>
        <dbReference type="ChEBI" id="CHEBI:18420"/>
    </cofactor>
</comment>
<dbReference type="InterPro" id="IPR029787">
    <property type="entry name" value="Nucleotide_cyclase"/>
</dbReference>
<keyword evidence="6" id="KW-0732">Signal</keyword>
<dbReference type="Pfam" id="PF00990">
    <property type="entry name" value="GGDEF"/>
    <property type="match status" value="1"/>
</dbReference>
<evidence type="ECO:0000256" key="3">
    <source>
        <dbReference type="ARBA" id="ARBA00034247"/>
    </source>
</evidence>
<protein>
    <recommendedName>
        <fullName evidence="2">diguanylate cyclase</fullName>
        <ecNumber evidence="2">2.7.7.65</ecNumber>
    </recommendedName>
</protein>
<evidence type="ECO:0000256" key="2">
    <source>
        <dbReference type="ARBA" id="ARBA00012528"/>
    </source>
</evidence>
<dbReference type="FunFam" id="3.30.70.270:FF:000001">
    <property type="entry name" value="Diguanylate cyclase domain protein"/>
    <property type="match status" value="1"/>
</dbReference>
<keyword evidence="5" id="KW-1133">Transmembrane helix</keyword>
<dbReference type="InterPro" id="IPR000160">
    <property type="entry name" value="GGDEF_dom"/>
</dbReference>
<dbReference type="PANTHER" id="PTHR45138:SF9">
    <property type="entry name" value="DIGUANYLATE CYCLASE DGCM-RELATED"/>
    <property type="match status" value="1"/>
</dbReference>
<feature type="transmembrane region" description="Helical" evidence="5">
    <location>
        <begin position="435"/>
        <end position="457"/>
    </location>
</feature>
<evidence type="ECO:0000313" key="9">
    <source>
        <dbReference type="Proteomes" id="UP000595095"/>
    </source>
</evidence>
<proteinExistence type="predicted"/>
<keyword evidence="5" id="KW-0812">Transmembrane</keyword>
<dbReference type="GO" id="GO:0052621">
    <property type="term" value="F:diguanylate cyclase activity"/>
    <property type="evidence" value="ECO:0007669"/>
    <property type="project" value="UniProtKB-EC"/>
</dbReference>